<accession>A0ABT5L2A2</accession>
<sequence length="114" mass="13171">MQVTDIKAFVPSEDYVVSQRFYTDIGFKPEYVSDDLTLFQNGDCWFFLQRFYNQTLASNFMLQVCVSDIQQAYELCAKSSDKTKITAIQQESWGQVFYLWGPAGELLHITQLNG</sequence>
<proteinExistence type="predicted"/>
<dbReference type="InterPro" id="IPR029068">
    <property type="entry name" value="Glyas_Bleomycin-R_OHBP_Dase"/>
</dbReference>
<organism evidence="1 2">
    <name type="scientific">Alteromonas gilva</name>
    <dbReference type="NCBI Taxonomy" id="2987522"/>
    <lineage>
        <taxon>Bacteria</taxon>
        <taxon>Pseudomonadati</taxon>
        <taxon>Pseudomonadota</taxon>
        <taxon>Gammaproteobacteria</taxon>
        <taxon>Alteromonadales</taxon>
        <taxon>Alteromonadaceae</taxon>
        <taxon>Alteromonas/Salinimonas group</taxon>
        <taxon>Alteromonas</taxon>
    </lineage>
</organism>
<protein>
    <submittedName>
        <fullName evidence="1">Lactoylglutathione lyase</fullName>
    </submittedName>
</protein>
<dbReference type="RefSeq" id="WP_273639527.1">
    <property type="nucleotide sequence ID" value="NZ_JAQQXP010000001.1"/>
</dbReference>
<dbReference type="Gene3D" id="3.10.180.10">
    <property type="entry name" value="2,3-Dihydroxybiphenyl 1,2-Dioxygenase, domain 1"/>
    <property type="match status" value="1"/>
</dbReference>
<keyword evidence="1" id="KW-0456">Lyase</keyword>
<keyword evidence="2" id="KW-1185">Reference proteome</keyword>
<dbReference type="EMBL" id="JAQQXP010000001">
    <property type="protein sequence ID" value="MDC8830606.1"/>
    <property type="molecule type" value="Genomic_DNA"/>
</dbReference>
<dbReference type="GO" id="GO:0016829">
    <property type="term" value="F:lyase activity"/>
    <property type="evidence" value="ECO:0007669"/>
    <property type="project" value="UniProtKB-KW"/>
</dbReference>
<reference evidence="1 2" key="1">
    <citation type="submission" date="2022-10" db="EMBL/GenBank/DDBJ databases">
        <title>Alteromonas sp. chi3 Genome sequencing.</title>
        <authorList>
            <person name="Park S."/>
        </authorList>
    </citation>
    <scope>NUCLEOTIDE SEQUENCE [LARGE SCALE GENOMIC DNA]</scope>
    <source>
        <strain evidence="2">chi3</strain>
    </source>
</reference>
<dbReference type="Proteomes" id="UP001218788">
    <property type="component" value="Unassembled WGS sequence"/>
</dbReference>
<evidence type="ECO:0000313" key="1">
    <source>
        <dbReference type="EMBL" id="MDC8830606.1"/>
    </source>
</evidence>
<comment type="caution">
    <text evidence="1">The sequence shown here is derived from an EMBL/GenBank/DDBJ whole genome shotgun (WGS) entry which is preliminary data.</text>
</comment>
<dbReference type="SUPFAM" id="SSF54593">
    <property type="entry name" value="Glyoxalase/Bleomycin resistance protein/Dihydroxybiphenyl dioxygenase"/>
    <property type="match status" value="1"/>
</dbReference>
<gene>
    <name evidence="1" type="ORF">OIK42_07515</name>
</gene>
<name>A0ABT5L2A2_9ALTE</name>
<evidence type="ECO:0000313" key="2">
    <source>
        <dbReference type="Proteomes" id="UP001218788"/>
    </source>
</evidence>